<name>A0A078BA27_STYLE</name>
<reference evidence="1 2" key="1">
    <citation type="submission" date="2014-06" db="EMBL/GenBank/DDBJ databases">
        <authorList>
            <person name="Swart Estienne"/>
        </authorList>
    </citation>
    <scope>NUCLEOTIDE SEQUENCE [LARGE SCALE GENOMIC DNA]</scope>
    <source>
        <strain evidence="1 2">130c</strain>
    </source>
</reference>
<protein>
    <submittedName>
        <fullName evidence="1">Uncharacterized protein</fullName>
    </submittedName>
</protein>
<dbReference type="InParanoid" id="A0A078BA27"/>
<dbReference type="OrthoDB" id="282385at2759"/>
<dbReference type="Proteomes" id="UP000039865">
    <property type="component" value="Unassembled WGS sequence"/>
</dbReference>
<sequence length="139" mass="16767">MIFFYVNFDKCRKEIIRYEDKRNTASDGVQKHPKNSKKEALDLLKCHSKKQNHFNLLYVILKFFDSLSFEPVCLEPFNDARECLFRLDGQMRVCEPELNLFEECVHDPVRFEKFQRLATPVQRMPKDYFSTIVRKNYFI</sequence>
<accession>A0A078BA27</accession>
<proteinExistence type="predicted"/>
<organism evidence="1 2">
    <name type="scientific">Stylonychia lemnae</name>
    <name type="common">Ciliate</name>
    <dbReference type="NCBI Taxonomy" id="5949"/>
    <lineage>
        <taxon>Eukaryota</taxon>
        <taxon>Sar</taxon>
        <taxon>Alveolata</taxon>
        <taxon>Ciliophora</taxon>
        <taxon>Intramacronucleata</taxon>
        <taxon>Spirotrichea</taxon>
        <taxon>Stichotrichia</taxon>
        <taxon>Sporadotrichida</taxon>
        <taxon>Oxytrichidae</taxon>
        <taxon>Stylonychinae</taxon>
        <taxon>Stylonychia</taxon>
    </lineage>
</organism>
<dbReference type="AlphaFoldDB" id="A0A078BA27"/>
<dbReference type="EMBL" id="CCKQ01019349">
    <property type="protein sequence ID" value="CDW91365.1"/>
    <property type="molecule type" value="Genomic_DNA"/>
</dbReference>
<dbReference type="OMA" id="ARECLFR"/>
<evidence type="ECO:0000313" key="2">
    <source>
        <dbReference type="Proteomes" id="UP000039865"/>
    </source>
</evidence>
<gene>
    <name evidence="1" type="primary">Contig5541.g5924</name>
    <name evidence="1" type="ORF">STYLEM_20520</name>
</gene>
<keyword evidence="2" id="KW-1185">Reference proteome</keyword>
<evidence type="ECO:0000313" key="1">
    <source>
        <dbReference type="EMBL" id="CDW91365.1"/>
    </source>
</evidence>